<dbReference type="SUPFAM" id="SSF53067">
    <property type="entry name" value="Actin-like ATPase domain"/>
    <property type="match status" value="1"/>
</dbReference>
<proteinExistence type="predicted"/>
<dbReference type="RefSeq" id="WP_207328173.1">
    <property type="nucleotide sequence ID" value="NZ_JAFMYW010000002.1"/>
</dbReference>
<organism evidence="2 3">
    <name type="scientific">Fibrella forsythiae</name>
    <dbReference type="NCBI Taxonomy" id="2817061"/>
    <lineage>
        <taxon>Bacteria</taxon>
        <taxon>Pseudomonadati</taxon>
        <taxon>Bacteroidota</taxon>
        <taxon>Cytophagia</taxon>
        <taxon>Cytophagales</taxon>
        <taxon>Spirosomataceae</taxon>
        <taxon>Fibrella</taxon>
    </lineage>
</organism>
<evidence type="ECO:0000313" key="2">
    <source>
        <dbReference type="EMBL" id="MBO0948210.1"/>
    </source>
</evidence>
<comment type="caution">
    <text evidence="2">The sequence shown here is derived from an EMBL/GenBank/DDBJ whole genome shotgun (WGS) entry which is preliminary data.</text>
</comment>
<feature type="region of interest" description="Disordered" evidence="1">
    <location>
        <begin position="1"/>
        <end position="28"/>
    </location>
</feature>
<name>A0ABS3JDY0_9BACT</name>
<feature type="region of interest" description="Disordered" evidence="1">
    <location>
        <begin position="1078"/>
        <end position="1122"/>
    </location>
</feature>
<accession>A0ABS3JDY0</accession>
<sequence length="1239" mass="139282">MPHILRIDTDPNVSQQNHNGWTGSPAGLTGNRIEHIPDTLTAAAGGAAGSAAKAGTSIPSPFARLYLFDTAFRMVKNNLQPAELSMYHVLVSHTLDLLELLFQAGNSDDLTYKLWNRSERLGKLASATGGGGAMGLARHPHQVLAKALELDFRNELASVQTTTLIYYKGALLGGTSPLTLVFTTPNWEQERQNKFIDPPKSSTGRTLFQNDYVPLSARDEGFTTYLRRWYEQYNNLMPPGGFKEYLYRVFFDSAVVPPVTAGVTLSNFEPIQVRGESTSVLQVLPGMPLYRVREDDVLNDIEESSDFLMVPTVDYYTRETSNGAATGVRKPLALASRMDVAGRYVKNTNWNSNTVIMRQRDLGGGFLLSERFLPGVDNVKYPFVTTDDFLEDFLIRMPYKLNSGRFFTGTPGDMEFLLPVRKEYFSFFRMEDLAKQLTLRTEDRGMERVIIASLSIPVKNNRTVMFRKEYNLGNPDTMIEFRAGLACFPFYKITVPDAQLQALNEYNVMLLDASKDDANFHAGRSVRFFQFAQVVNNQPLVVPAPDHRTPKSGPTQAASYYYKVPQAFDLMEVQLQRNGVPYRGLVLPTFTIISERGYKPFTFAIDFGTSNTHVAYVDTNLGNADPKTLTISDDKVNLDADELQMVTLNKPYDGYEAQTPYARYRLPVSYGSLPEMERFIRREFMPAIVGSQYGSPFSFPLRTTVYEKTGSSDSGDNLFSKINLGFNIDLEDGSTGVNRYVTNLKWLFENQPGDPMNRPRVRAFFETLLLMMRNKILLNQGNLTDTKITWLAPTSMQADTEDKLVAEWENAFRRVFKTTQFFRPNPIPESLAPHFFLVTKGVKSFADAVNVDIGGGTADIMLFMKQQNKYLNTSFRFAGYDIWGGGLNQQGHPSHMKDNGFILNYLQYRRTLTQAPAPEDQILDTFLANNDLSAEDIVSLLFRNDAHYKFTQSIVDGRPALRIVLFLHYSAIVYHLVQLIEANQMGLPRYLTFTGRGSQYLKMLGSSRRLIEFTKMLFRAYTTLPVPPDFEVVLSENPKETTANGAVLFENASSMEKDKYNSRQTTCYWGNAPVEQKSLPSPAEAAPTQESTGFGAPVSTWGTYPGSPMQSQSGYGSTPPPATSNVINAPFEYRRTKIGEVSGDRAFHDSVLTNVKTFLEKTLTDRDVAYFLSEHNIQTPEQYLSFLVGPDVTRSGALYDSYMLARTGLEQEPNQAVSETYFFLPLKHALYELSKQIAS</sequence>
<protein>
    <submittedName>
        <fullName evidence="2">Uncharacterized protein</fullName>
    </submittedName>
</protein>
<gene>
    <name evidence="2" type="ORF">J2I46_06435</name>
</gene>
<dbReference type="InterPro" id="IPR043129">
    <property type="entry name" value="ATPase_NBD"/>
</dbReference>
<dbReference type="Proteomes" id="UP000664628">
    <property type="component" value="Unassembled WGS sequence"/>
</dbReference>
<feature type="compositionally biased region" description="Polar residues" evidence="1">
    <location>
        <begin position="11"/>
        <end position="22"/>
    </location>
</feature>
<evidence type="ECO:0000256" key="1">
    <source>
        <dbReference type="SAM" id="MobiDB-lite"/>
    </source>
</evidence>
<reference evidence="2 3" key="1">
    <citation type="submission" date="2021-03" db="EMBL/GenBank/DDBJ databases">
        <title>Fibrella sp. HMF5405 genome sequencing and assembly.</title>
        <authorList>
            <person name="Kang H."/>
            <person name="Kim H."/>
            <person name="Bae S."/>
            <person name="Joh K."/>
        </authorList>
    </citation>
    <scope>NUCLEOTIDE SEQUENCE [LARGE SCALE GENOMIC DNA]</scope>
    <source>
        <strain evidence="2 3">HMF5405</strain>
    </source>
</reference>
<dbReference type="EMBL" id="JAFMYW010000002">
    <property type="protein sequence ID" value="MBO0948210.1"/>
    <property type="molecule type" value="Genomic_DNA"/>
</dbReference>
<evidence type="ECO:0000313" key="3">
    <source>
        <dbReference type="Proteomes" id="UP000664628"/>
    </source>
</evidence>
<keyword evidence="3" id="KW-1185">Reference proteome</keyword>